<keyword evidence="4" id="KW-0812">Transmembrane</keyword>
<accession>A0A9D1GPS3</accession>
<feature type="domain" description="PTS EIIB type-1" evidence="5">
    <location>
        <begin position="41"/>
        <end position="114"/>
    </location>
</feature>
<dbReference type="InterPro" id="IPR001996">
    <property type="entry name" value="PTS_IIB_1"/>
</dbReference>
<gene>
    <name evidence="6" type="ORF">IAD46_01415</name>
</gene>
<keyword evidence="4" id="KW-0472">Membrane</keyword>
<organism evidence="6 7">
    <name type="scientific">Candidatus Pelethenecus faecipullorum</name>
    <dbReference type="NCBI Taxonomy" id="2840900"/>
    <lineage>
        <taxon>Bacteria</taxon>
        <taxon>Bacillati</taxon>
        <taxon>Mycoplasmatota</taxon>
        <taxon>Mollicutes</taxon>
        <taxon>Candidatus Pelethenecus</taxon>
    </lineage>
</organism>
<keyword evidence="1" id="KW-0808">Transferase</keyword>
<dbReference type="GO" id="GO:0008982">
    <property type="term" value="F:protein-N(PI)-phosphohistidine-sugar phosphotransferase activity"/>
    <property type="evidence" value="ECO:0007669"/>
    <property type="project" value="InterPro"/>
</dbReference>
<keyword evidence="4" id="KW-1133">Transmembrane helix</keyword>
<dbReference type="PROSITE" id="PS51098">
    <property type="entry name" value="PTS_EIIB_TYPE_1"/>
    <property type="match status" value="1"/>
</dbReference>
<keyword evidence="2" id="KW-0598">Phosphotransferase system</keyword>
<dbReference type="InterPro" id="IPR036878">
    <property type="entry name" value="Glu_permease_IIB"/>
</dbReference>
<protein>
    <submittedName>
        <fullName evidence="6">PTS transporter subunit EIIB</fullName>
    </submittedName>
</protein>
<name>A0A9D1GPS3_9MOLU</name>
<reference evidence="6" key="1">
    <citation type="submission" date="2020-10" db="EMBL/GenBank/DDBJ databases">
        <authorList>
            <person name="Gilroy R."/>
        </authorList>
    </citation>
    <scope>NUCLEOTIDE SEQUENCE</scope>
    <source>
        <strain evidence="6">ChiW17-6978</strain>
    </source>
</reference>
<comment type="caution">
    <text evidence="3">Lacks conserved residue(s) required for the propagation of feature annotation.</text>
</comment>
<dbReference type="GO" id="GO:0009401">
    <property type="term" value="P:phosphoenolpyruvate-dependent sugar phosphotransferase system"/>
    <property type="evidence" value="ECO:0007669"/>
    <property type="project" value="UniProtKB-KW"/>
</dbReference>
<dbReference type="SUPFAM" id="SSF55604">
    <property type="entry name" value="Glucose permease domain IIB"/>
    <property type="match status" value="1"/>
</dbReference>
<dbReference type="EMBL" id="DVLF01000044">
    <property type="protein sequence ID" value="HIT49662.1"/>
    <property type="molecule type" value="Genomic_DNA"/>
</dbReference>
<evidence type="ECO:0000259" key="5">
    <source>
        <dbReference type="PROSITE" id="PS51098"/>
    </source>
</evidence>
<reference evidence="6" key="2">
    <citation type="journal article" date="2021" name="PeerJ">
        <title>Extensive microbial diversity within the chicken gut microbiome revealed by metagenomics and culture.</title>
        <authorList>
            <person name="Gilroy R."/>
            <person name="Ravi A."/>
            <person name="Getino M."/>
            <person name="Pursley I."/>
            <person name="Horton D.L."/>
            <person name="Alikhan N.F."/>
            <person name="Baker D."/>
            <person name="Gharbi K."/>
            <person name="Hall N."/>
            <person name="Watson M."/>
            <person name="Adriaenssens E.M."/>
            <person name="Foster-Nyarko E."/>
            <person name="Jarju S."/>
            <person name="Secka A."/>
            <person name="Antonio M."/>
            <person name="Oren A."/>
            <person name="Chaudhuri R.R."/>
            <person name="La Ragione R."/>
            <person name="Hildebrand F."/>
            <person name="Pallen M.J."/>
        </authorList>
    </citation>
    <scope>NUCLEOTIDE SEQUENCE</scope>
    <source>
        <strain evidence="6">ChiW17-6978</strain>
    </source>
</reference>
<evidence type="ECO:0000313" key="6">
    <source>
        <dbReference type="EMBL" id="HIT49662.1"/>
    </source>
</evidence>
<evidence type="ECO:0000256" key="1">
    <source>
        <dbReference type="ARBA" id="ARBA00022679"/>
    </source>
</evidence>
<evidence type="ECO:0000313" key="7">
    <source>
        <dbReference type="Proteomes" id="UP000886758"/>
    </source>
</evidence>
<dbReference type="Proteomes" id="UP000886758">
    <property type="component" value="Unassembled WGS sequence"/>
</dbReference>
<comment type="caution">
    <text evidence="6">The sequence shown here is derived from an EMBL/GenBank/DDBJ whole genome shotgun (WGS) entry which is preliminary data.</text>
</comment>
<feature type="transmembrane region" description="Helical" evidence="4">
    <location>
        <begin position="6"/>
        <end position="28"/>
    </location>
</feature>
<evidence type="ECO:0000256" key="3">
    <source>
        <dbReference type="PROSITE-ProRule" id="PRU00421"/>
    </source>
</evidence>
<evidence type="ECO:0000256" key="2">
    <source>
        <dbReference type="ARBA" id="ARBA00022683"/>
    </source>
</evidence>
<dbReference type="AlphaFoldDB" id="A0A9D1GPS3"/>
<sequence>MPVEWIILISVVGGCFILAFFLCGLFVLKPRFKKKKLTIDETFMTRLIACLGGRENIQSATVDHGRLKFKVTDLEKVSFQEAKALSENGIFVTGNDIKMIFKYQAEEVLRWFKN</sequence>
<dbReference type="Gene3D" id="3.30.1360.60">
    <property type="entry name" value="Glucose permease domain IIB"/>
    <property type="match status" value="1"/>
</dbReference>
<evidence type="ECO:0000256" key="4">
    <source>
        <dbReference type="SAM" id="Phobius"/>
    </source>
</evidence>
<proteinExistence type="predicted"/>